<sequence>MTGPLDYQIAKLSPKKRDMIVIKVDASLTRDQLHRLGEQYIPYFEEVGCKVVVLGREVDLQVVEAVPE</sequence>
<reference evidence="1 2" key="1">
    <citation type="submission" date="2017-01" db="EMBL/GenBank/DDBJ databases">
        <title>Pseudomonas psychrotolerans genome sequencing and assembly.</title>
        <authorList>
            <person name="Vyas B."/>
            <person name="Mayilraj S."/>
        </authorList>
    </citation>
    <scope>NUCLEOTIDE SEQUENCE [LARGE SCALE GENOMIC DNA]</scope>
    <source>
        <strain evidence="1 2">SDS18</strain>
    </source>
</reference>
<keyword evidence="2" id="KW-1185">Reference proteome</keyword>
<dbReference type="Proteomes" id="UP000189310">
    <property type="component" value="Unassembled WGS sequence"/>
</dbReference>
<evidence type="ECO:0000313" key="2">
    <source>
        <dbReference type="Proteomes" id="UP000189310"/>
    </source>
</evidence>
<comment type="caution">
    <text evidence="1">The sequence shown here is derived from an EMBL/GenBank/DDBJ whole genome shotgun (WGS) entry which is preliminary data.</text>
</comment>
<dbReference type="RefSeq" id="WP_077172949.1">
    <property type="nucleotide sequence ID" value="NZ_MTLN01000008.1"/>
</dbReference>
<name>A0ABX3IQP7_9PSED</name>
<evidence type="ECO:0000313" key="1">
    <source>
        <dbReference type="EMBL" id="ONN70671.1"/>
    </source>
</evidence>
<protein>
    <submittedName>
        <fullName evidence="1">Uncharacterized protein</fullName>
    </submittedName>
</protein>
<organism evidence="1 2">
    <name type="scientific">Pseudomonas oryzihabitans</name>
    <dbReference type="NCBI Taxonomy" id="47885"/>
    <lineage>
        <taxon>Bacteria</taxon>
        <taxon>Pseudomonadati</taxon>
        <taxon>Pseudomonadota</taxon>
        <taxon>Gammaproteobacteria</taxon>
        <taxon>Pseudomonadales</taxon>
        <taxon>Pseudomonadaceae</taxon>
        <taxon>Pseudomonas</taxon>
    </lineage>
</organism>
<accession>A0ABX3IQP7</accession>
<proteinExistence type="predicted"/>
<gene>
    <name evidence="1" type="ORF">BVL52_20775</name>
</gene>
<dbReference type="EMBL" id="MTLN01000008">
    <property type="protein sequence ID" value="ONN70671.1"/>
    <property type="molecule type" value="Genomic_DNA"/>
</dbReference>